<keyword evidence="7" id="KW-1185">Reference proteome</keyword>
<feature type="domain" description="Lipoyl-binding" evidence="4">
    <location>
        <begin position="527"/>
        <end position="602"/>
    </location>
</feature>
<dbReference type="SUPFAM" id="SSF51230">
    <property type="entry name" value="Single hybrid motif"/>
    <property type="match status" value="1"/>
</dbReference>
<dbReference type="Proteomes" id="UP000624419">
    <property type="component" value="Unassembled WGS sequence"/>
</dbReference>
<dbReference type="RefSeq" id="WP_191023197.1">
    <property type="nucleotide sequence ID" value="NZ_JABBXD010000002.1"/>
</dbReference>
<evidence type="ECO:0000259" key="4">
    <source>
        <dbReference type="PROSITE" id="PS50968"/>
    </source>
</evidence>
<keyword evidence="1" id="KW-0092">Biotin</keyword>
<protein>
    <submittedName>
        <fullName evidence="6">Sodium-extruding oxaloacetate decarboxylase subunit alpha</fullName>
    </submittedName>
</protein>
<reference evidence="6 7" key="1">
    <citation type="submission" date="2020-04" db="EMBL/GenBank/DDBJ databases">
        <title>Salinimonas sp. HHU 13199.</title>
        <authorList>
            <person name="Cui X."/>
            <person name="Zhang D."/>
        </authorList>
    </citation>
    <scope>NUCLEOTIDE SEQUENCE [LARGE SCALE GENOMIC DNA]</scope>
    <source>
        <strain evidence="6 7">HHU 13199</strain>
    </source>
</reference>
<dbReference type="NCBIfam" id="NF006761">
    <property type="entry name" value="PRK09282.1"/>
    <property type="match status" value="1"/>
</dbReference>
<dbReference type="SUPFAM" id="SSF89000">
    <property type="entry name" value="post-HMGL domain-like"/>
    <property type="match status" value="1"/>
</dbReference>
<accession>A0ABR8LJ74</accession>
<dbReference type="EMBL" id="JABBXD010000002">
    <property type="protein sequence ID" value="MBD3585283.1"/>
    <property type="molecule type" value="Genomic_DNA"/>
</dbReference>
<dbReference type="InterPro" id="IPR001882">
    <property type="entry name" value="Biotin_BS"/>
</dbReference>
<evidence type="ECO:0000256" key="3">
    <source>
        <dbReference type="SAM" id="MobiDB-lite"/>
    </source>
</evidence>
<feature type="compositionally biased region" description="Polar residues" evidence="3">
    <location>
        <begin position="468"/>
        <end position="477"/>
    </location>
</feature>
<dbReference type="PROSITE" id="PS50968">
    <property type="entry name" value="BIOTINYL_LIPOYL"/>
    <property type="match status" value="1"/>
</dbReference>
<organism evidence="6 7">
    <name type="scientific">Salinimonas profundi</name>
    <dbReference type="NCBI Taxonomy" id="2729140"/>
    <lineage>
        <taxon>Bacteria</taxon>
        <taxon>Pseudomonadati</taxon>
        <taxon>Pseudomonadota</taxon>
        <taxon>Gammaproteobacteria</taxon>
        <taxon>Alteromonadales</taxon>
        <taxon>Alteromonadaceae</taxon>
        <taxon>Alteromonas/Salinimonas group</taxon>
        <taxon>Salinimonas</taxon>
    </lineage>
</organism>
<evidence type="ECO:0000256" key="2">
    <source>
        <dbReference type="SAM" id="Coils"/>
    </source>
</evidence>
<feature type="coiled-coil region" evidence="2">
    <location>
        <begin position="401"/>
        <end position="428"/>
    </location>
</feature>
<dbReference type="Pfam" id="PF00364">
    <property type="entry name" value="Biotin_lipoyl"/>
    <property type="match status" value="1"/>
</dbReference>
<dbReference type="NCBIfam" id="NF010643">
    <property type="entry name" value="PRK14040.1"/>
    <property type="match status" value="1"/>
</dbReference>
<dbReference type="CDD" id="cd06850">
    <property type="entry name" value="biotinyl_domain"/>
    <property type="match status" value="1"/>
</dbReference>
<dbReference type="PROSITE" id="PS00188">
    <property type="entry name" value="BIOTIN"/>
    <property type="match status" value="1"/>
</dbReference>
<dbReference type="Pfam" id="PF02436">
    <property type="entry name" value="PYC_OADA"/>
    <property type="match status" value="1"/>
</dbReference>
<dbReference type="Gene3D" id="3.20.20.70">
    <property type="entry name" value="Aldolase class I"/>
    <property type="match status" value="1"/>
</dbReference>
<evidence type="ECO:0000313" key="7">
    <source>
        <dbReference type="Proteomes" id="UP000624419"/>
    </source>
</evidence>
<dbReference type="InterPro" id="IPR000891">
    <property type="entry name" value="PYR_CT"/>
</dbReference>
<gene>
    <name evidence="6" type="primary">oadA</name>
    <name evidence="6" type="ORF">HHX48_06020</name>
</gene>
<dbReference type="InterPro" id="IPR000089">
    <property type="entry name" value="Biotin_lipoyl"/>
</dbReference>
<dbReference type="InterPro" id="IPR013785">
    <property type="entry name" value="Aldolase_TIM"/>
</dbReference>
<dbReference type="InterPro" id="IPR055268">
    <property type="entry name" value="PCB-like"/>
</dbReference>
<evidence type="ECO:0000259" key="5">
    <source>
        <dbReference type="PROSITE" id="PS50991"/>
    </source>
</evidence>
<dbReference type="PROSITE" id="PS50991">
    <property type="entry name" value="PYR_CT"/>
    <property type="match status" value="1"/>
</dbReference>
<dbReference type="NCBIfam" id="TIGR01108">
    <property type="entry name" value="oadA"/>
    <property type="match status" value="1"/>
</dbReference>
<sequence>MSKPLALTELVLRDAHQSLLATRMRLDDMLPIAEELDNAGFWSVESWGGATFDACIRYLGEDPWERIRALKKAMPKTRQQMLLRGQNLLGYRHYADDVVKKFVERAHENGVDVFRIFDAMNDVRNLETAVKSAIDCGAHAQGTIAYTVSPVHTLDTWLKMAKDLQDMGVDSICIKDMAGLLNPYECEKLIKGLKETVNVPIAMQCHATTGLSTATYQKAIDAGIDMLDTAISSMSMTYGHTATESIVSAVEGTERDTGLSLPELENIASYFREVRKKYSRFEGSLKGVDARILLAQVPGGMLTNMENQLKEQGAQDKFDEVLKEIPRVREDLGFIPLVTPTSQIVGTQSVLNVLTGERYKSITKETAGVLRGEYGATAAPVNEELQQRVLDGDEPVICRPADNLKPEMESLTSELEELSNAKSFTLADAKVDDVLTYALFPQIGLKFLQNRGNPDAFEPAPSTESDEQQNATSSSADTAGRAPDQDSSASYDVSVDGKVYHVEVAASGELTDVQPAKAKQAAPEKDTAEASASGQTIESPLSGNVFKVLVSEGDEIADGDVVMILEAMKMETEIRSAFDGTVSRVLAKEGDAVSSGQPLIEL</sequence>
<keyword evidence="2" id="KW-0175">Coiled coil</keyword>
<dbReference type="PANTHER" id="PTHR43778">
    <property type="entry name" value="PYRUVATE CARBOXYLASE"/>
    <property type="match status" value="1"/>
</dbReference>
<dbReference type="SUPFAM" id="SSF51569">
    <property type="entry name" value="Aldolase"/>
    <property type="match status" value="1"/>
</dbReference>
<dbReference type="InterPro" id="IPR003379">
    <property type="entry name" value="Carboxylase_cons_dom"/>
</dbReference>
<evidence type="ECO:0000256" key="1">
    <source>
        <dbReference type="ARBA" id="ARBA00023267"/>
    </source>
</evidence>
<dbReference type="CDD" id="cd07937">
    <property type="entry name" value="DRE_TIM_PC_TC_5S"/>
    <property type="match status" value="1"/>
</dbReference>
<dbReference type="Pfam" id="PF00682">
    <property type="entry name" value="HMGL-like"/>
    <property type="match status" value="1"/>
</dbReference>
<dbReference type="PANTHER" id="PTHR43778:SF2">
    <property type="entry name" value="PYRUVATE CARBOXYLASE, MITOCHONDRIAL"/>
    <property type="match status" value="1"/>
</dbReference>
<dbReference type="InterPro" id="IPR011053">
    <property type="entry name" value="Single_hybrid_motif"/>
</dbReference>
<feature type="region of interest" description="Disordered" evidence="3">
    <location>
        <begin position="450"/>
        <end position="493"/>
    </location>
</feature>
<name>A0ABR8LJ74_9ALTE</name>
<feature type="domain" description="Pyruvate carboxyltransferase" evidence="5">
    <location>
        <begin position="5"/>
        <end position="265"/>
    </location>
</feature>
<evidence type="ECO:0000313" key="6">
    <source>
        <dbReference type="EMBL" id="MBD3585283.1"/>
    </source>
</evidence>
<proteinExistence type="predicted"/>
<dbReference type="Gene3D" id="2.40.50.100">
    <property type="match status" value="1"/>
</dbReference>
<feature type="region of interest" description="Disordered" evidence="3">
    <location>
        <begin position="514"/>
        <end position="537"/>
    </location>
</feature>
<dbReference type="InterPro" id="IPR005776">
    <property type="entry name" value="OadA"/>
</dbReference>
<comment type="caution">
    <text evidence="6">The sequence shown here is derived from an EMBL/GenBank/DDBJ whole genome shotgun (WGS) entry which is preliminary data.</text>
</comment>